<feature type="chain" id="PRO_5020321513" description="Syndecan/Neurexin domain-containing protein" evidence="2">
    <location>
        <begin position="23"/>
        <end position="125"/>
    </location>
</feature>
<protein>
    <recommendedName>
        <fullName evidence="5">Syndecan/Neurexin domain-containing protein</fullName>
    </recommendedName>
</protein>
<organism evidence="3 4">
    <name type="scientific">Steinernema carpocapsae</name>
    <name type="common">Entomopathogenic nematode</name>
    <dbReference type="NCBI Taxonomy" id="34508"/>
    <lineage>
        <taxon>Eukaryota</taxon>
        <taxon>Metazoa</taxon>
        <taxon>Ecdysozoa</taxon>
        <taxon>Nematoda</taxon>
        <taxon>Chromadorea</taxon>
        <taxon>Rhabditida</taxon>
        <taxon>Tylenchina</taxon>
        <taxon>Panagrolaimomorpha</taxon>
        <taxon>Strongyloidoidea</taxon>
        <taxon>Steinernematidae</taxon>
        <taxon>Steinernema</taxon>
    </lineage>
</organism>
<keyword evidence="1" id="KW-0472">Membrane</keyword>
<comment type="caution">
    <text evidence="3">The sequence shown here is derived from an EMBL/GenBank/DDBJ whole genome shotgun (WGS) entry which is preliminary data.</text>
</comment>
<evidence type="ECO:0008006" key="5">
    <source>
        <dbReference type="Google" id="ProtNLM"/>
    </source>
</evidence>
<dbReference type="EMBL" id="AZBU02000005">
    <property type="protein sequence ID" value="TKR76334.1"/>
    <property type="molecule type" value="Genomic_DNA"/>
</dbReference>
<keyword evidence="1" id="KW-0812">Transmembrane</keyword>
<evidence type="ECO:0000313" key="4">
    <source>
        <dbReference type="Proteomes" id="UP000298663"/>
    </source>
</evidence>
<gene>
    <name evidence="3" type="ORF">L596_017487</name>
</gene>
<dbReference type="AlphaFoldDB" id="A0A4U5N275"/>
<evidence type="ECO:0000256" key="1">
    <source>
        <dbReference type="SAM" id="Phobius"/>
    </source>
</evidence>
<sequence length="125" mass="13426">MIGRFAWFALALATLLIRLVDAVIGRLPIITPTTTTYNGTSSKEAREAPESSSNTGLIVGIVCAILGLFTLFGIAVAVYWFVIRKKAGKDAALKAKNPKKMPDTVELINKESKLGATLNGFKTVE</sequence>
<evidence type="ECO:0000313" key="3">
    <source>
        <dbReference type="EMBL" id="TKR76334.1"/>
    </source>
</evidence>
<evidence type="ECO:0000256" key="2">
    <source>
        <dbReference type="SAM" id="SignalP"/>
    </source>
</evidence>
<feature type="transmembrane region" description="Helical" evidence="1">
    <location>
        <begin position="57"/>
        <end position="82"/>
    </location>
</feature>
<feature type="signal peptide" evidence="2">
    <location>
        <begin position="1"/>
        <end position="22"/>
    </location>
</feature>
<dbReference type="Proteomes" id="UP000298663">
    <property type="component" value="Unassembled WGS sequence"/>
</dbReference>
<accession>A0A4U5N275</accession>
<name>A0A4U5N275_STECR</name>
<keyword evidence="1" id="KW-1133">Transmembrane helix</keyword>
<proteinExistence type="predicted"/>
<keyword evidence="2" id="KW-0732">Signal</keyword>
<reference evidence="3 4" key="2">
    <citation type="journal article" date="2019" name="G3 (Bethesda)">
        <title>Hybrid Assembly of the Genome of the Entomopathogenic Nematode Steinernema carpocapsae Identifies the X-Chromosome.</title>
        <authorList>
            <person name="Serra L."/>
            <person name="Macchietto M."/>
            <person name="Macias-Munoz A."/>
            <person name="McGill C.J."/>
            <person name="Rodriguez I.M."/>
            <person name="Rodriguez B."/>
            <person name="Murad R."/>
            <person name="Mortazavi A."/>
        </authorList>
    </citation>
    <scope>NUCLEOTIDE SEQUENCE [LARGE SCALE GENOMIC DNA]</scope>
    <source>
        <strain evidence="3 4">ALL</strain>
    </source>
</reference>
<keyword evidence="4" id="KW-1185">Reference proteome</keyword>
<reference evidence="3 4" key="1">
    <citation type="journal article" date="2015" name="Genome Biol.">
        <title>Comparative genomics of Steinernema reveals deeply conserved gene regulatory networks.</title>
        <authorList>
            <person name="Dillman A.R."/>
            <person name="Macchietto M."/>
            <person name="Porter C.F."/>
            <person name="Rogers A."/>
            <person name="Williams B."/>
            <person name="Antoshechkin I."/>
            <person name="Lee M.M."/>
            <person name="Goodwin Z."/>
            <person name="Lu X."/>
            <person name="Lewis E.E."/>
            <person name="Goodrich-Blair H."/>
            <person name="Stock S.P."/>
            <person name="Adams B.J."/>
            <person name="Sternberg P.W."/>
            <person name="Mortazavi A."/>
        </authorList>
    </citation>
    <scope>NUCLEOTIDE SEQUENCE [LARGE SCALE GENOMIC DNA]</scope>
    <source>
        <strain evidence="3 4">ALL</strain>
    </source>
</reference>